<dbReference type="GO" id="GO:0008233">
    <property type="term" value="F:peptidase activity"/>
    <property type="evidence" value="ECO:0007669"/>
    <property type="project" value="UniProtKB-KW"/>
</dbReference>
<sequence>MCGRFCCSLNTDDIRTELYEENVLPQRDVEWIDESSHRPSYNVCPSRSIPAIVEKGQSQSKALQSMQWGFIPAWLKSNPHNKPINARVETLTEKPSMFDKSKNVHRCIIAAEGFFEWNKKRQPFFIKRKDSKMMLFAGLYSTAYVDGQPVTTCTIITTAASEFFSKIHNRMPVILESKDVDTWINHKVLWTQDVIKLLKPFDGELSCFQVTDKVGPIKNDSPELIQPLDDHKSSISHFLKPAHIKDEMNKDLTSHVQKPAIVSSVQDINKKRKKSVDQVDSNHVLKTPKITNFFSKK</sequence>
<dbReference type="OMA" id="SYNKGPQ"/>
<dbReference type="InterPro" id="IPR003738">
    <property type="entry name" value="SRAP"/>
</dbReference>
<dbReference type="OrthoDB" id="2111841at2759"/>
<dbReference type="PANTHER" id="PTHR13604:SF0">
    <property type="entry name" value="ABASIC SITE PROCESSING PROTEIN HMCES"/>
    <property type="match status" value="1"/>
</dbReference>
<dbReference type="GO" id="GO:0003697">
    <property type="term" value="F:single-stranded DNA binding"/>
    <property type="evidence" value="ECO:0007669"/>
    <property type="project" value="InterPro"/>
</dbReference>
<keyword evidence="3" id="KW-0227">DNA damage</keyword>
<keyword evidence="4" id="KW-0378">Hydrolase</keyword>
<dbReference type="EMBL" id="KE123951">
    <property type="protein sequence ID" value="EPB88444.1"/>
    <property type="molecule type" value="Genomic_DNA"/>
</dbReference>
<dbReference type="GO" id="GO:0016829">
    <property type="term" value="F:lyase activity"/>
    <property type="evidence" value="ECO:0007669"/>
    <property type="project" value="UniProtKB-KW"/>
</dbReference>
<comment type="similarity">
    <text evidence="1">Belongs to the SOS response-associated peptidase family.</text>
</comment>
<dbReference type="STRING" id="1220926.S2JF08"/>
<protein>
    <recommendedName>
        <fullName evidence="10">Abasic site processing protein</fullName>
    </recommendedName>
</protein>
<keyword evidence="2" id="KW-0645">Protease</keyword>
<proteinExistence type="inferred from homology"/>
<evidence type="ECO:0000256" key="4">
    <source>
        <dbReference type="ARBA" id="ARBA00022801"/>
    </source>
</evidence>
<evidence type="ECO:0008006" key="10">
    <source>
        <dbReference type="Google" id="ProtNLM"/>
    </source>
</evidence>
<name>S2JF08_MUCC1</name>
<evidence type="ECO:0000256" key="7">
    <source>
        <dbReference type="ARBA" id="ARBA00023239"/>
    </source>
</evidence>
<evidence type="ECO:0000256" key="5">
    <source>
        <dbReference type="ARBA" id="ARBA00023124"/>
    </source>
</evidence>
<dbReference type="VEuPathDB" id="FungiDB:HMPREF1544_04795"/>
<reference evidence="9" key="1">
    <citation type="submission" date="2013-05" db="EMBL/GenBank/DDBJ databases">
        <title>The Genome sequence of Mucor circinelloides f. circinelloides 1006PhL.</title>
        <authorList>
            <consortium name="The Broad Institute Genomics Platform"/>
            <person name="Cuomo C."/>
            <person name="Earl A."/>
            <person name="Findley K."/>
            <person name="Lee S.C."/>
            <person name="Walker B."/>
            <person name="Young S."/>
            <person name="Zeng Q."/>
            <person name="Gargeya S."/>
            <person name="Fitzgerald M."/>
            <person name="Haas B."/>
            <person name="Abouelleil A."/>
            <person name="Allen A.W."/>
            <person name="Alvarado L."/>
            <person name="Arachchi H.M."/>
            <person name="Berlin A.M."/>
            <person name="Chapman S.B."/>
            <person name="Gainer-Dewar J."/>
            <person name="Goldberg J."/>
            <person name="Griggs A."/>
            <person name="Gujja S."/>
            <person name="Hansen M."/>
            <person name="Howarth C."/>
            <person name="Imamovic A."/>
            <person name="Ireland A."/>
            <person name="Larimer J."/>
            <person name="McCowan C."/>
            <person name="Murphy C."/>
            <person name="Pearson M."/>
            <person name="Poon T.W."/>
            <person name="Priest M."/>
            <person name="Roberts A."/>
            <person name="Saif S."/>
            <person name="Shea T."/>
            <person name="Sisk P."/>
            <person name="Sykes S."/>
            <person name="Wortman J."/>
            <person name="Nusbaum C."/>
            <person name="Birren B."/>
        </authorList>
    </citation>
    <scope>NUCLEOTIDE SEQUENCE [LARGE SCALE GENOMIC DNA]</scope>
    <source>
        <strain evidence="9">1006PhL</strain>
    </source>
</reference>
<evidence type="ECO:0000256" key="1">
    <source>
        <dbReference type="ARBA" id="ARBA00008136"/>
    </source>
</evidence>
<accession>S2JF08</accession>
<dbReference type="PANTHER" id="PTHR13604">
    <property type="entry name" value="DC12-RELATED"/>
    <property type="match status" value="1"/>
</dbReference>
<keyword evidence="5" id="KW-0190">Covalent protein-DNA linkage</keyword>
<dbReference type="SUPFAM" id="SSF143081">
    <property type="entry name" value="BB1717-like"/>
    <property type="match status" value="1"/>
</dbReference>
<dbReference type="Proteomes" id="UP000014254">
    <property type="component" value="Unassembled WGS sequence"/>
</dbReference>
<keyword evidence="7" id="KW-0456">Lyase</keyword>
<evidence type="ECO:0000256" key="6">
    <source>
        <dbReference type="ARBA" id="ARBA00023125"/>
    </source>
</evidence>
<dbReference type="eggNOG" id="KOG2618">
    <property type="taxonomic scope" value="Eukaryota"/>
</dbReference>
<keyword evidence="6" id="KW-0238">DNA-binding</keyword>
<evidence type="ECO:0000313" key="8">
    <source>
        <dbReference type="EMBL" id="EPB88444.1"/>
    </source>
</evidence>
<dbReference type="GO" id="GO:0006508">
    <property type="term" value="P:proteolysis"/>
    <property type="evidence" value="ECO:0007669"/>
    <property type="project" value="UniProtKB-KW"/>
</dbReference>
<dbReference type="InParanoid" id="S2JF08"/>
<dbReference type="Gene3D" id="3.90.1680.10">
    <property type="entry name" value="SOS response associated peptidase-like"/>
    <property type="match status" value="1"/>
</dbReference>
<evidence type="ECO:0000313" key="9">
    <source>
        <dbReference type="Proteomes" id="UP000014254"/>
    </source>
</evidence>
<evidence type="ECO:0000256" key="3">
    <source>
        <dbReference type="ARBA" id="ARBA00022763"/>
    </source>
</evidence>
<dbReference type="GO" id="GO:0106300">
    <property type="term" value="P:protein-DNA covalent cross-linking repair"/>
    <property type="evidence" value="ECO:0007669"/>
    <property type="project" value="InterPro"/>
</dbReference>
<dbReference type="Pfam" id="PF02586">
    <property type="entry name" value="SRAP"/>
    <property type="match status" value="1"/>
</dbReference>
<evidence type="ECO:0000256" key="2">
    <source>
        <dbReference type="ARBA" id="ARBA00022670"/>
    </source>
</evidence>
<dbReference type="InterPro" id="IPR036590">
    <property type="entry name" value="SRAP-like"/>
</dbReference>
<keyword evidence="9" id="KW-1185">Reference proteome</keyword>
<organism evidence="8 9">
    <name type="scientific">Mucor circinelloides f. circinelloides (strain 1006PhL)</name>
    <name type="common">Mucormycosis agent</name>
    <name type="synonym">Calyptromyces circinelloides</name>
    <dbReference type="NCBI Taxonomy" id="1220926"/>
    <lineage>
        <taxon>Eukaryota</taxon>
        <taxon>Fungi</taxon>
        <taxon>Fungi incertae sedis</taxon>
        <taxon>Mucoromycota</taxon>
        <taxon>Mucoromycotina</taxon>
        <taxon>Mucoromycetes</taxon>
        <taxon>Mucorales</taxon>
        <taxon>Mucorineae</taxon>
        <taxon>Mucoraceae</taxon>
        <taxon>Mucor</taxon>
    </lineage>
</organism>
<gene>
    <name evidence="8" type="ORF">HMPREF1544_04795</name>
</gene>
<dbReference type="AlphaFoldDB" id="S2JF08"/>